<gene>
    <name evidence="2" type="ordered locus">RLO149_c043610</name>
</gene>
<evidence type="ECO:0000313" key="3">
    <source>
        <dbReference type="Proteomes" id="UP000001353"/>
    </source>
</evidence>
<dbReference type="KEGG" id="rli:RLO149_c043610"/>
<dbReference type="InterPro" id="IPR052183">
    <property type="entry name" value="IS_Transposase"/>
</dbReference>
<dbReference type="EMBL" id="CP002623">
    <property type="protein sequence ID" value="AEI96255.1"/>
    <property type="molecule type" value="Genomic_DNA"/>
</dbReference>
<dbReference type="AlphaFoldDB" id="F7ZIB9"/>
<dbReference type="InterPro" id="IPR032874">
    <property type="entry name" value="DDE_dom"/>
</dbReference>
<evidence type="ECO:0000259" key="1">
    <source>
        <dbReference type="Pfam" id="PF13610"/>
    </source>
</evidence>
<keyword evidence="3" id="KW-1185">Reference proteome</keyword>
<evidence type="ECO:0000313" key="2">
    <source>
        <dbReference type="EMBL" id="AEI96255.1"/>
    </source>
</evidence>
<dbReference type="Proteomes" id="UP000001353">
    <property type="component" value="Chromosome"/>
</dbReference>
<sequence length="153" mass="17560">MRVNGPWCYLWRSVNQRGRLIDFRLTARRNANAARAFMRQASETVRCYQPMTVITDKAHNYAKVIRELHLFCGPDDAIRHFDRKHLNNRIEGGHVTLKQLLKPKRGFRSLTAAKNTLKGIETLRAIKKGHFENNQTGVLNEIAFVAGLFDEAA</sequence>
<name>F7ZIB9_ROSLO</name>
<organism evidence="2 3">
    <name type="scientific">Roseobacter litoralis (strain ATCC 49566 / DSM 6996 / JCM 21268 / NBRC 15278 / OCh 149)</name>
    <dbReference type="NCBI Taxonomy" id="391595"/>
    <lineage>
        <taxon>Bacteria</taxon>
        <taxon>Pseudomonadati</taxon>
        <taxon>Pseudomonadota</taxon>
        <taxon>Alphaproteobacteria</taxon>
        <taxon>Rhodobacterales</taxon>
        <taxon>Roseobacteraceae</taxon>
        <taxon>Roseobacter</taxon>
    </lineage>
</organism>
<dbReference type="PANTHER" id="PTHR35528">
    <property type="entry name" value="BLL1675 PROTEIN"/>
    <property type="match status" value="1"/>
</dbReference>
<feature type="domain" description="DDE" evidence="1">
    <location>
        <begin position="2"/>
        <end position="130"/>
    </location>
</feature>
<dbReference type="Pfam" id="PF13610">
    <property type="entry name" value="DDE_Tnp_IS240"/>
    <property type="match status" value="1"/>
</dbReference>
<dbReference type="PANTHER" id="PTHR35528:SF3">
    <property type="entry name" value="BLL1675 PROTEIN"/>
    <property type="match status" value="1"/>
</dbReference>
<accession>F7ZIB9</accession>
<reference evidence="2 3" key="1">
    <citation type="journal article" date="2011" name="BMC Genomics">
        <title>Comparative genome analysis and genome-guided physiological analysis of Roseobacter litoralis.</title>
        <authorList>
            <person name="Kalhoefer D."/>
            <person name="Thole S."/>
            <person name="Voget S."/>
            <person name="Lehmann R."/>
            <person name="Liesegang H."/>
            <person name="Wollher A."/>
            <person name="Daniel R."/>
            <person name="Simon M."/>
            <person name="Brinkhoff T."/>
        </authorList>
    </citation>
    <scope>NUCLEOTIDE SEQUENCE [LARGE SCALE GENOMIC DNA]</scope>
    <source>
        <strain evidence="3">ATCC 49566 / DSM 6996 / JCM 21268 / NBRC 15278 / OCh 149</strain>
    </source>
</reference>
<proteinExistence type="predicted"/>
<dbReference type="HOGENOM" id="CLU_067322_2_1_5"/>
<dbReference type="eggNOG" id="COG3316">
    <property type="taxonomic scope" value="Bacteria"/>
</dbReference>
<protein>
    <submittedName>
        <fullName evidence="2">Transposase</fullName>
    </submittedName>
</protein>